<dbReference type="Proteomes" id="UP000318995">
    <property type="component" value="Unassembled WGS sequence"/>
</dbReference>
<dbReference type="EMBL" id="SJPH01000005">
    <property type="protein sequence ID" value="TWT42899.1"/>
    <property type="molecule type" value="Genomic_DNA"/>
</dbReference>
<name>A0A5C5VYS0_9BACT</name>
<feature type="domain" description="Response regulatory" evidence="3">
    <location>
        <begin position="7"/>
        <end position="122"/>
    </location>
</feature>
<dbReference type="SUPFAM" id="SSF52172">
    <property type="entry name" value="CheY-like"/>
    <property type="match status" value="1"/>
</dbReference>
<dbReference type="PANTHER" id="PTHR44591">
    <property type="entry name" value="STRESS RESPONSE REGULATOR PROTEIN 1"/>
    <property type="match status" value="1"/>
</dbReference>
<dbReference type="InterPro" id="IPR050595">
    <property type="entry name" value="Bact_response_regulator"/>
</dbReference>
<dbReference type="Gene3D" id="3.40.50.2300">
    <property type="match status" value="1"/>
</dbReference>
<reference evidence="4 5" key="1">
    <citation type="submission" date="2019-02" db="EMBL/GenBank/DDBJ databases">
        <title>Deep-cultivation of Planctomycetes and their phenomic and genomic characterization uncovers novel biology.</title>
        <authorList>
            <person name="Wiegand S."/>
            <person name="Jogler M."/>
            <person name="Boedeker C."/>
            <person name="Pinto D."/>
            <person name="Vollmers J."/>
            <person name="Rivas-Marin E."/>
            <person name="Kohn T."/>
            <person name="Peeters S.H."/>
            <person name="Heuer A."/>
            <person name="Rast P."/>
            <person name="Oberbeckmann S."/>
            <person name="Bunk B."/>
            <person name="Jeske O."/>
            <person name="Meyerdierks A."/>
            <person name="Storesund J.E."/>
            <person name="Kallscheuer N."/>
            <person name="Luecker S."/>
            <person name="Lage O.M."/>
            <person name="Pohl T."/>
            <person name="Merkel B.J."/>
            <person name="Hornburger P."/>
            <person name="Mueller R.-W."/>
            <person name="Bruemmer F."/>
            <person name="Labrenz M."/>
            <person name="Spormann A.M."/>
            <person name="Op Den Camp H."/>
            <person name="Overmann J."/>
            <person name="Amann R."/>
            <person name="Jetten M.S.M."/>
            <person name="Mascher T."/>
            <person name="Medema M.H."/>
            <person name="Devos D.P."/>
            <person name="Kaster A.-K."/>
            <person name="Ovreas L."/>
            <person name="Rohde M."/>
            <person name="Galperin M.Y."/>
            <person name="Jogler C."/>
        </authorList>
    </citation>
    <scope>NUCLEOTIDE SEQUENCE [LARGE SCALE GENOMIC DNA]</scope>
    <source>
        <strain evidence="4 5">Pla111</strain>
    </source>
</reference>
<feature type="modified residue" description="4-aspartylphosphate" evidence="2">
    <location>
        <position position="56"/>
    </location>
</feature>
<evidence type="ECO:0000256" key="1">
    <source>
        <dbReference type="ARBA" id="ARBA00022553"/>
    </source>
</evidence>
<proteinExistence type="predicted"/>
<evidence type="ECO:0000256" key="2">
    <source>
        <dbReference type="PROSITE-ProRule" id="PRU00169"/>
    </source>
</evidence>
<comment type="caution">
    <text evidence="4">The sequence shown here is derived from an EMBL/GenBank/DDBJ whole genome shotgun (WGS) entry which is preliminary data.</text>
</comment>
<evidence type="ECO:0000259" key="3">
    <source>
        <dbReference type="PROSITE" id="PS50110"/>
    </source>
</evidence>
<dbReference type="PANTHER" id="PTHR44591:SF19">
    <property type="entry name" value="TWO-COMPONENT RESPONSE REGULATOR-RELATED"/>
    <property type="match status" value="1"/>
</dbReference>
<dbReference type="Pfam" id="PF13487">
    <property type="entry name" value="HD_5"/>
    <property type="match status" value="1"/>
</dbReference>
<protein>
    <submittedName>
        <fullName evidence="4">Hydrogenase transcriptional regulatory protein hupR1</fullName>
    </submittedName>
</protein>
<dbReference type="PROSITE" id="PS50110">
    <property type="entry name" value="RESPONSE_REGULATORY"/>
    <property type="match status" value="1"/>
</dbReference>
<dbReference type="InterPro" id="IPR001789">
    <property type="entry name" value="Sig_transdc_resp-reg_receiver"/>
</dbReference>
<dbReference type="Gene3D" id="1.10.3210.10">
    <property type="entry name" value="Hypothetical protein af1432"/>
    <property type="match status" value="1"/>
</dbReference>
<evidence type="ECO:0000313" key="5">
    <source>
        <dbReference type="Proteomes" id="UP000318995"/>
    </source>
</evidence>
<keyword evidence="1 2" id="KW-0597">Phosphoprotein</keyword>
<dbReference type="AlphaFoldDB" id="A0A5C5VYS0"/>
<evidence type="ECO:0000313" key="4">
    <source>
        <dbReference type="EMBL" id="TWT42899.1"/>
    </source>
</evidence>
<accession>A0A5C5VYS0</accession>
<dbReference type="GO" id="GO:0000160">
    <property type="term" value="P:phosphorelay signal transduction system"/>
    <property type="evidence" value="ECO:0007669"/>
    <property type="project" value="InterPro"/>
</dbReference>
<sequence>MTTTPERVLLVDDDPNVLKAYERRLRRRFDVETALCSEEGVTAVNFLGPFAVIVSDMAMPRENGAEFLVRMHELSPESVRIMLTGNADQQTAVQAVNRARVFRFLSKPCQADDLEEAIDAGIQEYRRICAERDLMSQTVHGVVAMLSRVLSLTSPIAFGRANRLRAFARELGEAAEIDNAWELEIAAALSQLGAVALTEQTLAKVAQGQPLTAAESELLSKQYETAAELIAEAPRLDQIARVVALQATAALPATGDDPVMLRNASLLAIALEFDHLTANAGCGAMEAVDRLATDSKSYDPLAINALRKVVAKHDARRIIDVELNELIDGMHLVEDLKTTTGMVLVAKGHDVTASLRSRLKSYAETHELHLPMRVVVSSDLADEIESRRLALCP</sequence>
<dbReference type="InterPro" id="IPR011006">
    <property type="entry name" value="CheY-like_superfamily"/>
</dbReference>
<dbReference type="SMART" id="SM00448">
    <property type="entry name" value="REC"/>
    <property type="match status" value="1"/>
</dbReference>
<organism evidence="4 5">
    <name type="scientific">Botrimarina hoheduenensis</name>
    <dbReference type="NCBI Taxonomy" id="2528000"/>
    <lineage>
        <taxon>Bacteria</taxon>
        <taxon>Pseudomonadati</taxon>
        <taxon>Planctomycetota</taxon>
        <taxon>Planctomycetia</taxon>
        <taxon>Pirellulales</taxon>
        <taxon>Lacipirellulaceae</taxon>
        <taxon>Botrimarina</taxon>
    </lineage>
</organism>
<keyword evidence="5" id="KW-1185">Reference proteome</keyword>
<dbReference type="Pfam" id="PF00072">
    <property type="entry name" value="Response_reg"/>
    <property type="match status" value="1"/>
</dbReference>
<gene>
    <name evidence="4" type="primary">hupR1_2</name>
    <name evidence="4" type="ORF">Pla111_25370</name>
</gene>
<dbReference type="RefSeq" id="WP_146574773.1">
    <property type="nucleotide sequence ID" value="NZ_SJPH01000005.1"/>
</dbReference>
<dbReference type="OrthoDB" id="9802066at2"/>